<evidence type="ECO:0000313" key="2">
    <source>
        <dbReference type="EMBL" id="NEZ58652.1"/>
    </source>
</evidence>
<dbReference type="InterPro" id="IPR015424">
    <property type="entry name" value="PyrdxlP-dep_Trfase"/>
</dbReference>
<evidence type="ECO:0000313" key="3">
    <source>
        <dbReference type="Proteomes" id="UP000481033"/>
    </source>
</evidence>
<dbReference type="SUPFAM" id="SSF53383">
    <property type="entry name" value="PLP-dependent transferases"/>
    <property type="match status" value="1"/>
</dbReference>
<name>A0A6M0RS97_9CYAN</name>
<proteinExistence type="predicted"/>
<keyword evidence="3" id="KW-1185">Reference proteome</keyword>
<dbReference type="InterPro" id="IPR015421">
    <property type="entry name" value="PyrdxlP-dep_Trfase_major"/>
</dbReference>
<gene>
    <name evidence="2" type="ORF">DXZ20_24025</name>
</gene>
<dbReference type="InterPro" id="IPR000192">
    <property type="entry name" value="Aminotrans_V_dom"/>
</dbReference>
<dbReference type="PANTHER" id="PTHR43586:SF21">
    <property type="entry name" value="PYRIDOXAL PHOSPHATE (PLP)-DEPENDENT ASPARTATE AMINOTRANSFERASE SUPERFAMILY"/>
    <property type="match status" value="1"/>
</dbReference>
<feature type="domain" description="Aminotransferase class V" evidence="1">
    <location>
        <begin position="38"/>
        <end position="416"/>
    </location>
</feature>
<comment type="caution">
    <text evidence="2">The sequence shown here is derived from an EMBL/GenBank/DDBJ whole genome shotgun (WGS) entry which is preliminary data.</text>
</comment>
<dbReference type="InterPro" id="IPR015422">
    <property type="entry name" value="PyrdxlP-dep_Trfase_small"/>
</dbReference>
<organism evidence="2 3">
    <name type="scientific">Adonisia turfae CCMR0081</name>
    <dbReference type="NCBI Taxonomy" id="2292702"/>
    <lineage>
        <taxon>Bacteria</taxon>
        <taxon>Bacillati</taxon>
        <taxon>Cyanobacteriota</taxon>
        <taxon>Adonisia</taxon>
        <taxon>Adonisia turfae</taxon>
    </lineage>
</organism>
<reference evidence="2 3" key="1">
    <citation type="journal article" date="2020" name="Microb. Ecol.">
        <title>Ecogenomics of the Marine Benthic Filamentous Cyanobacterium Adonisia.</title>
        <authorList>
            <person name="Walter J.M."/>
            <person name="Coutinho F.H."/>
            <person name="Leomil L."/>
            <person name="Hargreaves P.I."/>
            <person name="Campeao M.E."/>
            <person name="Vieira V.V."/>
            <person name="Silva B.S."/>
            <person name="Fistarol G.O."/>
            <person name="Salomon P.S."/>
            <person name="Sawabe T."/>
            <person name="Mino S."/>
            <person name="Hosokawa M."/>
            <person name="Miyashita H."/>
            <person name="Maruyama F."/>
            <person name="van Verk M.C."/>
            <person name="Dutilh B.E."/>
            <person name="Thompson C.C."/>
            <person name="Thompson F.L."/>
        </authorList>
    </citation>
    <scope>NUCLEOTIDE SEQUENCE [LARGE SCALE GENOMIC DNA]</scope>
    <source>
        <strain evidence="2 3">CCMR0081</strain>
    </source>
</reference>
<dbReference type="EMBL" id="QXHD01000004">
    <property type="protein sequence ID" value="NEZ58652.1"/>
    <property type="molecule type" value="Genomic_DNA"/>
</dbReference>
<dbReference type="PANTHER" id="PTHR43586">
    <property type="entry name" value="CYSTEINE DESULFURASE"/>
    <property type="match status" value="1"/>
</dbReference>
<protein>
    <submittedName>
        <fullName evidence="2">Cysteine desulfurase-like protein</fullName>
    </submittedName>
</protein>
<dbReference type="Gene3D" id="3.40.640.10">
    <property type="entry name" value="Type I PLP-dependent aspartate aminotransferase-like (Major domain)"/>
    <property type="match status" value="1"/>
</dbReference>
<sequence>MSQSVVVPASDTATLPLDWIRPQFPALAQAMNGSPIAFLDGPGGTQVPQRVMDAMTDYLIHSNANAHGAFATSQRTDEVIAAARGAMADFLGCNPNEIVFGPNMTTLTFAISRAIGHELLPGDEILVTCLDHDANVAPWLALREQGMIVHTVDMHPEDCTLDLEDLTSKLSLRTRLLAITYASNAVGTLNDLPTIIQLAHDVGAWVYVDAVHYAAHGPIDVQQLDCDFLVCSPYKFFGPHMGVLYGKREHLERLHPYKVRPASDVIPDRWETGTQNHEGLAGVTAAIEYLADLGRLVSPQVSNRRGAVFAAMTAIRHSGEKLCQVLIEGLLQLPGITVYGITAPEQILWRLPTVAIRMTKHPPAAMAKILGEQGIFTWHGNFYALNLTQRLGVEDQGGLLRIGLVHYNTLAEINRLLAALADMDLTR</sequence>
<dbReference type="Pfam" id="PF00266">
    <property type="entry name" value="Aminotran_5"/>
    <property type="match status" value="1"/>
</dbReference>
<accession>A0A6M0RS97</accession>
<dbReference type="InterPro" id="IPR011340">
    <property type="entry name" value="Cys_dSase-rel"/>
</dbReference>
<dbReference type="Gene3D" id="3.90.1150.10">
    <property type="entry name" value="Aspartate Aminotransferase, domain 1"/>
    <property type="match status" value="1"/>
</dbReference>
<dbReference type="Proteomes" id="UP000481033">
    <property type="component" value="Unassembled WGS sequence"/>
</dbReference>
<dbReference type="RefSeq" id="WP_163701352.1">
    <property type="nucleotide sequence ID" value="NZ_QXHD01000004.1"/>
</dbReference>
<dbReference type="AlphaFoldDB" id="A0A6M0RS97"/>
<dbReference type="NCBIfam" id="TIGR01976">
    <property type="entry name" value="am_tr_V_VC1184"/>
    <property type="match status" value="1"/>
</dbReference>
<evidence type="ECO:0000259" key="1">
    <source>
        <dbReference type="Pfam" id="PF00266"/>
    </source>
</evidence>